<sequence>MAEKRPMTNP</sequence>
<accession>A0A0K2VIQ0</accession>
<organism evidence="1">
    <name type="scientific">Lepeophtheirus salmonis</name>
    <name type="common">Salmon louse</name>
    <name type="synonym">Caligus salmonis</name>
    <dbReference type="NCBI Taxonomy" id="72036"/>
    <lineage>
        <taxon>Eukaryota</taxon>
        <taxon>Metazoa</taxon>
        <taxon>Ecdysozoa</taxon>
        <taxon>Arthropoda</taxon>
        <taxon>Crustacea</taxon>
        <taxon>Multicrustacea</taxon>
        <taxon>Hexanauplia</taxon>
        <taxon>Copepoda</taxon>
        <taxon>Siphonostomatoida</taxon>
        <taxon>Caligidae</taxon>
        <taxon>Lepeophtheirus</taxon>
    </lineage>
</organism>
<proteinExistence type="predicted"/>
<name>A0A0K2VIQ0_LEPSM</name>
<dbReference type="EMBL" id="HACA01032968">
    <property type="protein sequence ID" value="CDW50329.1"/>
    <property type="molecule type" value="Transcribed_RNA"/>
</dbReference>
<reference evidence="1" key="1">
    <citation type="submission" date="2014-05" db="EMBL/GenBank/DDBJ databases">
        <authorList>
            <person name="Chronopoulou M."/>
        </authorList>
    </citation>
    <scope>NUCLEOTIDE SEQUENCE</scope>
    <source>
        <tissue evidence="1">Whole organism</tissue>
    </source>
</reference>
<protein>
    <submittedName>
        <fullName evidence="1">Uncharacterized protein</fullName>
    </submittedName>
</protein>
<evidence type="ECO:0000313" key="1">
    <source>
        <dbReference type="EMBL" id="CDW50329.1"/>
    </source>
</evidence>